<dbReference type="SUPFAM" id="SSF116726">
    <property type="entry name" value="TrkA C-terminal domain-like"/>
    <property type="match status" value="2"/>
</dbReference>
<feature type="domain" description="RCK C-terminal" evidence="8">
    <location>
        <begin position="362"/>
        <end position="442"/>
    </location>
</feature>
<keyword evidence="4" id="KW-0630">Potassium</keyword>
<dbReference type="InterPro" id="IPR036721">
    <property type="entry name" value="RCK_C_sf"/>
</dbReference>
<dbReference type="SUPFAM" id="SSF51735">
    <property type="entry name" value="NAD(P)-binding Rossmann-fold domains"/>
    <property type="match status" value="2"/>
</dbReference>
<dbReference type="NCBIfam" id="NF007039">
    <property type="entry name" value="PRK09496.3-2"/>
    <property type="match status" value="1"/>
</dbReference>
<dbReference type="Pfam" id="PF02254">
    <property type="entry name" value="TrkA_N"/>
    <property type="match status" value="2"/>
</dbReference>
<dbReference type="Gene3D" id="3.40.50.720">
    <property type="entry name" value="NAD(P)-binding Rossmann-like Domain"/>
    <property type="match status" value="2"/>
</dbReference>
<evidence type="ECO:0000256" key="1">
    <source>
        <dbReference type="ARBA" id="ARBA00017378"/>
    </source>
</evidence>
<gene>
    <name evidence="9" type="ORF">OZSIB_2588</name>
</gene>
<feature type="domain" description="RCK C-terminal" evidence="8">
    <location>
        <begin position="139"/>
        <end position="220"/>
    </location>
</feature>
<dbReference type="Pfam" id="PF02080">
    <property type="entry name" value="TrkA_C"/>
    <property type="match status" value="2"/>
</dbReference>
<keyword evidence="6" id="KW-0406">Ion transport</keyword>
<evidence type="ECO:0000256" key="3">
    <source>
        <dbReference type="ARBA" id="ARBA00022538"/>
    </source>
</evidence>
<keyword evidence="5" id="KW-0520">NAD</keyword>
<dbReference type="InterPro" id="IPR006036">
    <property type="entry name" value="K_uptake_TrkA"/>
</dbReference>
<evidence type="ECO:0000313" key="9">
    <source>
        <dbReference type="EMBL" id="RCK77819.1"/>
    </source>
</evidence>
<evidence type="ECO:0000259" key="8">
    <source>
        <dbReference type="PROSITE" id="PS51202"/>
    </source>
</evidence>
<evidence type="ECO:0000259" key="7">
    <source>
        <dbReference type="PROSITE" id="PS51201"/>
    </source>
</evidence>
<evidence type="ECO:0000256" key="5">
    <source>
        <dbReference type="ARBA" id="ARBA00023027"/>
    </source>
</evidence>
<dbReference type="Proteomes" id="UP000252355">
    <property type="component" value="Unassembled WGS sequence"/>
</dbReference>
<dbReference type="AlphaFoldDB" id="A0A367ZJB5"/>
<comment type="caution">
    <text evidence="9">The sequence shown here is derived from an EMBL/GenBank/DDBJ whole genome shotgun (WGS) entry which is preliminary data.</text>
</comment>
<dbReference type="GO" id="GO:0005886">
    <property type="term" value="C:plasma membrane"/>
    <property type="evidence" value="ECO:0007669"/>
    <property type="project" value="InterPro"/>
</dbReference>
<sequence>MKIVLCGGGDIGLLLARELFSQHDIFVVEPYPERVAQFEEFDVQVIQGNPTNLEILRQAQVAEADYFIGCAYSDEVNIISCLAAKQLGKARTICFVNKEHYFETFQGELGSQLIIDRLIWPEKLLAEDIARIITVPGAVDVEVVEKDMLKLIEFKVRPDHPDVGKPIRELDLPKGTLMVALVRDHEVFIPHGNTVMAPWDKAVFFGTEAGMRKLVHRYDPPRRGKQQVTIIGGGNSGMLLAEILEEMDNVGVQLIEQRPDRAEFLAQRLPNTLVLHADGTDLDFLSTLNLSECDCLIALTTSDERNLLISLLARHLNVRKLIARVAAPRNLPLFERVGVDVALSARLAAIRSIALMVNTQGMSVLNIIEEGKAEVLELTLPDSFVPVPLKDLRLPEGTIIGAIRRKAHLIVPHGEDKVKPGDVLRVFSKTGRGPELRQLLTGRATAT</sequence>
<keyword evidence="3" id="KW-0633">Potassium transport</keyword>
<feature type="domain" description="RCK N-terminal" evidence="7">
    <location>
        <begin position="225"/>
        <end position="343"/>
    </location>
</feature>
<dbReference type="InterPro" id="IPR036291">
    <property type="entry name" value="NAD(P)-bd_dom_sf"/>
</dbReference>
<dbReference type="InterPro" id="IPR003148">
    <property type="entry name" value="RCK_N"/>
</dbReference>
<dbReference type="PANTHER" id="PTHR43833">
    <property type="entry name" value="POTASSIUM CHANNEL PROTEIN 2-RELATED-RELATED"/>
    <property type="match status" value="1"/>
</dbReference>
<evidence type="ECO:0000313" key="10">
    <source>
        <dbReference type="Proteomes" id="UP000252355"/>
    </source>
</evidence>
<dbReference type="PANTHER" id="PTHR43833:SF5">
    <property type="entry name" value="TRK SYSTEM POTASSIUM UPTAKE PROTEIN TRKA"/>
    <property type="match status" value="1"/>
</dbReference>
<evidence type="ECO:0000256" key="6">
    <source>
        <dbReference type="ARBA" id="ARBA00023065"/>
    </source>
</evidence>
<dbReference type="InterPro" id="IPR050721">
    <property type="entry name" value="Trk_Ktr_HKT_K-transport"/>
</dbReference>
<dbReference type="EMBL" id="QOQW01000032">
    <property type="protein sequence ID" value="RCK77819.1"/>
    <property type="molecule type" value="Genomic_DNA"/>
</dbReference>
<dbReference type="Gene3D" id="3.30.70.1450">
    <property type="entry name" value="Regulator of K+ conductance, C-terminal domain"/>
    <property type="match status" value="2"/>
</dbReference>
<accession>A0A367ZJB5</accession>
<feature type="domain" description="RCK N-terminal" evidence="7">
    <location>
        <begin position="1"/>
        <end position="119"/>
    </location>
</feature>
<evidence type="ECO:0000256" key="4">
    <source>
        <dbReference type="ARBA" id="ARBA00022958"/>
    </source>
</evidence>
<dbReference type="InterPro" id="IPR006037">
    <property type="entry name" value="RCK_C"/>
</dbReference>
<organism evidence="9 10">
    <name type="scientific">Candidatus Ozemobacter sibiricus</name>
    <dbReference type="NCBI Taxonomy" id="2268124"/>
    <lineage>
        <taxon>Bacteria</taxon>
        <taxon>Candidatus Ozemobacteria</taxon>
        <taxon>Candidatus Ozemobacterales</taxon>
        <taxon>Candidatus Ozemobacteraceae</taxon>
        <taxon>Candidatus Ozemobacter</taxon>
    </lineage>
</organism>
<dbReference type="PRINTS" id="PR00335">
    <property type="entry name" value="KUPTAKETRKA"/>
</dbReference>
<reference evidence="9 10" key="1">
    <citation type="submission" date="2018-05" db="EMBL/GenBank/DDBJ databases">
        <title>A metagenomic window into the 2 km-deep terrestrial subsurface aquifer revealed taxonomically and functionally diverse microbial community comprising novel uncultured bacterial lineages.</title>
        <authorList>
            <person name="Kadnikov V.V."/>
            <person name="Mardanov A.V."/>
            <person name="Beletsky A.V."/>
            <person name="Banks D."/>
            <person name="Pimenov N.V."/>
            <person name="Frank Y.A."/>
            <person name="Karnachuk O.V."/>
            <person name="Ravin N.V."/>
        </authorList>
    </citation>
    <scope>NUCLEOTIDE SEQUENCE [LARGE SCALE GENOMIC DNA]</scope>
    <source>
        <strain evidence="9">BY5</strain>
    </source>
</reference>
<name>A0A367ZJB5_9BACT</name>
<dbReference type="PROSITE" id="PS51201">
    <property type="entry name" value="RCK_N"/>
    <property type="match status" value="2"/>
</dbReference>
<dbReference type="GO" id="GO:0015079">
    <property type="term" value="F:potassium ion transmembrane transporter activity"/>
    <property type="evidence" value="ECO:0007669"/>
    <property type="project" value="InterPro"/>
</dbReference>
<evidence type="ECO:0000256" key="2">
    <source>
        <dbReference type="ARBA" id="ARBA00022448"/>
    </source>
</evidence>
<keyword evidence="2" id="KW-0813">Transport</keyword>
<dbReference type="PROSITE" id="PS51202">
    <property type="entry name" value="RCK_C"/>
    <property type="match status" value="2"/>
</dbReference>
<proteinExistence type="predicted"/>
<protein>
    <recommendedName>
        <fullName evidence="1">Trk system potassium uptake protein TrkA</fullName>
    </recommendedName>
</protein>